<dbReference type="EMBL" id="BKAG01000002">
    <property type="protein sequence ID" value="GEP41245.1"/>
    <property type="molecule type" value="Genomic_DNA"/>
</dbReference>
<gene>
    <name evidence="3" type="ORF">BGE01nite_05360</name>
</gene>
<dbReference type="OrthoDB" id="194188at2"/>
<evidence type="ECO:0000313" key="4">
    <source>
        <dbReference type="Proteomes" id="UP000321577"/>
    </source>
</evidence>
<accession>A0A512M3C4</accession>
<dbReference type="Proteomes" id="UP000321577">
    <property type="component" value="Unassembled WGS sequence"/>
</dbReference>
<sequence>MKLFKHLAWMLLAAGVATAQNAPPEGSDEANDRVQYTLILPDEKNPEVIKADENNPFETVMDKTVKEGDTEENRVRDILLSMPAKGGGNGMSGMRVMLGSMRLEAGQMVPNVLPDQQVKLQVKSITPTQIEMVWVEKKPTGLPPKPFVINVDVSPRVRYRMPSGAADGGSGGIGTLRMEGRSAFSRRADPEDKGTAAVSSAPAEPPPLKALAVEDEAPAQARQKEKEIKAQSASSPAQPSNVPEASVLRMLFGNHAQKPR</sequence>
<keyword evidence="2" id="KW-0732">Signal</keyword>
<dbReference type="AlphaFoldDB" id="A0A512M3C4"/>
<feature type="compositionally biased region" description="Low complexity" evidence="1">
    <location>
        <begin position="230"/>
        <end position="240"/>
    </location>
</feature>
<proteinExistence type="predicted"/>
<feature type="signal peptide" evidence="2">
    <location>
        <begin position="1"/>
        <end position="21"/>
    </location>
</feature>
<keyword evidence="4" id="KW-1185">Reference proteome</keyword>
<dbReference type="RefSeq" id="WP_146848707.1">
    <property type="nucleotide sequence ID" value="NZ_BKAG01000002.1"/>
</dbReference>
<protein>
    <submittedName>
        <fullName evidence="3">Uncharacterized protein</fullName>
    </submittedName>
</protein>
<feature type="region of interest" description="Disordered" evidence="1">
    <location>
        <begin position="183"/>
        <end position="260"/>
    </location>
</feature>
<name>A0A512M3C4_9BACT</name>
<evidence type="ECO:0000313" key="3">
    <source>
        <dbReference type="EMBL" id="GEP41245.1"/>
    </source>
</evidence>
<organism evidence="3 4">
    <name type="scientific">Brevifollis gellanilyticus</name>
    <dbReference type="NCBI Taxonomy" id="748831"/>
    <lineage>
        <taxon>Bacteria</taxon>
        <taxon>Pseudomonadati</taxon>
        <taxon>Verrucomicrobiota</taxon>
        <taxon>Verrucomicrobiia</taxon>
        <taxon>Verrucomicrobiales</taxon>
        <taxon>Verrucomicrobiaceae</taxon>
    </lineage>
</organism>
<comment type="caution">
    <text evidence="3">The sequence shown here is derived from an EMBL/GenBank/DDBJ whole genome shotgun (WGS) entry which is preliminary data.</text>
</comment>
<feature type="chain" id="PRO_5022097899" evidence="2">
    <location>
        <begin position="22"/>
        <end position="260"/>
    </location>
</feature>
<evidence type="ECO:0000256" key="2">
    <source>
        <dbReference type="SAM" id="SignalP"/>
    </source>
</evidence>
<reference evidence="3 4" key="1">
    <citation type="submission" date="2019-07" db="EMBL/GenBank/DDBJ databases">
        <title>Whole genome shotgun sequence of Brevifollis gellanilyticus NBRC 108608.</title>
        <authorList>
            <person name="Hosoyama A."/>
            <person name="Uohara A."/>
            <person name="Ohji S."/>
            <person name="Ichikawa N."/>
        </authorList>
    </citation>
    <scope>NUCLEOTIDE SEQUENCE [LARGE SCALE GENOMIC DNA]</scope>
    <source>
        <strain evidence="3 4">NBRC 108608</strain>
    </source>
</reference>
<evidence type="ECO:0000256" key="1">
    <source>
        <dbReference type="SAM" id="MobiDB-lite"/>
    </source>
</evidence>